<name>A0ABR2AX07_9ROSI</name>
<organism evidence="1 2">
    <name type="scientific">Hibiscus sabdariffa</name>
    <name type="common">roselle</name>
    <dbReference type="NCBI Taxonomy" id="183260"/>
    <lineage>
        <taxon>Eukaryota</taxon>
        <taxon>Viridiplantae</taxon>
        <taxon>Streptophyta</taxon>
        <taxon>Embryophyta</taxon>
        <taxon>Tracheophyta</taxon>
        <taxon>Spermatophyta</taxon>
        <taxon>Magnoliopsida</taxon>
        <taxon>eudicotyledons</taxon>
        <taxon>Gunneridae</taxon>
        <taxon>Pentapetalae</taxon>
        <taxon>rosids</taxon>
        <taxon>malvids</taxon>
        <taxon>Malvales</taxon>
        <taxon>Malvaceae</taxon>
        <taxon>Malvoideae</taxon>
        <taxon>Hibiscus</taxon>
    </lineage>
</organism>
<evidence type="ECO:0000313" key="2">
    <source>
        <dbReference type="Proteomes" id="UP001472677"/>
    </source>
</evidence>
<dbReference type="EMBL" id="JBBPBM010000250">
    <property type="protein sequence ID" value="KAK8498752.1"/>
    <property type="molecule type" value="Genomic_DNA"/>
</dbReference>
<comment type="caution">
    <text evidence="1">The sequence shown here is derived from an EMBL/GenBank/DDBJ whole genome shotgun (WGS) entry which is preliminary data.</text>
</comment>
<evidence type="ECO:0000313" key="1">
    <source>
        <dbReference type="EMBL" id="KAK8498752.1"/>
    </source>
</evidence>
<proteinExistence type="predicted"/>
<protein>
    <submittedName>
        <fullName evidence="1">Uncharacterized protein</fullName>
    </submittedName>
</protein>
<keyword evidence="2" id="KW-1185">Reference proteome</keyword>
<dbReference type="Proteomes" id="UP001472677">
    <property type="component" value="Unassembled WGS sequence"/>
</dbReference>
<gene>
    <name evidence="1" type="ORF">V6N12_064043</name>
</gene>
<sequence length="103" mass="10932">MCWLLWKRRCRLLLEEDVGVLDDVLVTGNRLLMQTRDAFTMLAGSNARSTVRGRELGAGLSAFYLPPEGSTALVIQEHGASGAVIGMPARAAPVFSCAAVGIG</sequence>
<accession>A0ABR2AX07</accession>
<reference evidence="1 2" key="1">
    <citation type="journal article" date="2024" name="G3 (Bethesda)">
        <title>Genome assembly of Hibiscus sabdariffa L. provides insights into metabolisms of medicinal natural products.</title>
        <authorList>
            <person name="Kim T."/>
        </authorList>
    </citation>
    <scope>NUCLEOTIDE SEQUENCE [LARGE SCALE GENOMIC DNA]</scope>
    <source>
        <strain evidence="1">TK-2024</strain>
        <tissue evidence="1">Old leaves</tissue>
    </source>
</reference>